<dbReference type="InterPro" id="IPR055438">
    <property type="entry name" value="AstE_AspA_cat"/>
</dbReference>
<dbReference type="Gene3D" id="3.40.630.10">
    <property type="entry name" value="Zn peptidases"/>
    <property type="match status" value="1"/>
</dbReference>
<keyword evidence="8" id="KW-1185">Reference proteome</keyword>
<proteinExistence type="predicted"/>
<dbReference type="PANTHER" id="PTHR37326">
    <property type="entry name" value="BLL3975 PROTEIN"/>
    <property type="match status" value="1"/>
</dbReference>
<evidence type="ECO:0000256" key="5">
    <source>
        <dbReference type="SAM" id="SignalP"/>
    </source>
</evidence>
<evidence type="ECO:0000256" key="4">
    <source>
        <dbReference type="ARBA" id="ARBA00022833"/>
    </source>
</evidence>
<dbReference type="InterPro" id="IPR053138">
    <property type="entry name" value="N-alpha-Ac-DABA_deacetylase"/>
</dbReference>
<sequence length="350" mass="38489">MKYLIGILCFLLANASFSQFSFQGETIAAGTKKHFKVPISDKNHTTFIPVTVFCGIEKGPTLGITAGVHGYEYPPIMAGQRLIKSINPKRLKGVVILVQIANVGSFSNRSPFVNALDGKNLNRTFPGNPNGTVTAKIADFITNSIIAKSDFFLDVHAGDAPEDLMPYAAYYSNVAMASASSKGRKMAEALLFDHIVIFKTEGKDYVKKDKPSLYCSAEAFKRNIPSVDIECGRLGMVENEAVLKIEEGILNMLIHLNMKISLEKAIQKNAYLFIENRTYQSSSFDGIYYPFKKSGDYITKGMKVGEITDYFGKTLETVYAKADGIILFTIGTPPIKKGETLLVIGDVLKK</sequence>
<dbReference type="GO" id="GO:0016811">
    <property type="term" value="F:hydrolase activity, acting on carbon-nitrogen (but not peptide) bonds, in linear amides"/>
    <property type="evidence" value="ECO:0007669"/>
    <property type="project" value="InterPro"/>
</dbReference>
<dbReference type="PANTHER" id="PTHR37326:SF1">
    <property type="entry name" value="BLL3975 PROTEIN"/>
    <property type="match status" value="1"/>
</dbReference>
<feature type="signal peptide" evidence="5">
    <location>
        <begin position="1"/>
        <end position="18"/>
    </location>
</feature>
<dbReference type="KEGG" id="tje:TJEJU_1210"/>
<keyword evidence="3" id="KW-0378">Hydrolase</keyword>
<dbReference type="PIRSF" id="PIRSF039012">
    <property type="entry name" value="ASP"/>
    <property type="match status" value="1"/>
</dbReference>
<dbReference type="InterPro" id="IPR043795">
    <property type="entry name" value="N-alpha-Ac-DABA-like"/>
</dbReference>
<evidence type="ECO:0000313" key="7">
    <source>
        <dbReference type="EMBL" id="SNR14958.1"/>
    </source>
</evidence>
<evidence type="ECO:0000313" key="8">
    <source>
        <dbReference type="Proteomes" id="UP000215214"/>
    </source>
</evidence>
<evidence type="ECO:0000256" key="1">
    <source>
        <dbReference type="ARBA" id="ARBA00001947"/>
    </source>
</evidence>
<dbReference type="CDD" id="cd06254">
    <property type="entry name" value="M14_ASTE_ASPA-like"/>
    <property type="match status" value="1"/>
</dbReference>
<keyword evidence="4" id="KW-0862">Zinc</keyword>
<evidence type="ECO:0000256" key="2">
    <source>
        <dbReference type="ARBA" id="ARBA00022723"/>
    </source>
</evidence>
<feature type="chain" id="PRO_5012624590" evidence="5">
    <location>
        <begin position="19"/>
        <end position="350"/>
    </location>
</feature>
<comment type="cofactor">
    <cofactor evidence="1">
        <name>Zn(2+)</name>
        <dbReference type="ChEBI" id="CHEBI:29105"/>
    </cofactor>
</comment>
<dbReference type="AlphaFoldDB" id="A0A238U8P8"/>
<accession>A0A238U8P8</accession>
<feature type="domain" description="Succinylglutamate desuccinylase/Aspartoacylase catalytic" evidence="6">
    <location>
        <begin position="59"/>
        <end position="256"/>
    </location>
</feature>
<dbReference type="Proteomes" id="UP000215214">
    <property type="component" value="Chromosome TJEJU"/>
</dbReference>
<dbReference type="EMBL" id="LT899436">
    <property type="protein sequence ID" value="SNR14958.1"/>
    <property type="molecule type" value="Genomic_DNA"/>
</dbReference>
<evidence type="ECO:0000259" key="6">
    <source>
        <dbReference type="Pfam" id="PF24827"/>
    </source>
</evidence>
<dbReference type="GO" id="GO:0016788">
    <property type="term" value="F:hydrolase activity, acting on ester bonds"/>
    <property type="evidence" value="ECO:0007669"/>
    <property type="project" value="InterPro"/>
</dbReference>
<reference evidence="7 8" key="1">
    <citation type="submission" date="2017-07" db="EMBL/GenBank/DDBJ databases">
        <authorList>
            <person name="Sun Z.S."/>
            <person name="Albrecht U."/>
            <person name="Echele G."/>
            <person name="Lee C.C."/>
        </authorList>
    </citation>
    <scope>NUCLEOTIDE SEQUENCE [LARGE SCALE GENOMIC DNA]</scope>
    <source>
        <strain evidence="8">type strain: KCTC 22618</strain>
    </source>
</reference>
<dbReference type="GO" id="GO:0046872">
    <property type="term" value="F:metal ion binding"/>
    <property type="evidence" value="ECO:0007669"/>
    <property type="project" value="UniProtKB-KW"/>
</dbReference>
<name>A0A238U8P8_9FLAO</name>
<gene>
    <name evidence="7" type="ORF">TJEJU_1210</name>
</gene>
<evidence type="ECO:0000256" key="3">
    <source>
        <dbReference type="ARBA" id="ARBA00022801"/>
    </source>
</evidence>
<organism evidence="7 8">
    <name type="scientific">Tenacibaculum jejuense</name>
    <dbReference type="NCBI Taxonomy" id="584609"/>
    <lineage>
        <taxon>Bacteria</taxon>
        <taxon>Pseudomonadati</taxon>
        <taxon>Bacteroidota</taxon>
        <taxon>Flavobacteriia</taxon>
        <taxon>Flavobacteriales</taxon>
        <taxon>Flavobacteriaceae</taxon>
        <taxon>Tenacibaculum</taxon>
    </lineage>
</organism>
<keyword evidence="2" id="KW-0479">Metal-binding</keyword>
<dbReference type="SUPFAM" id="SSF53187">
    <property type="entry name" value="Zn-dependent exopeptidases"/>
    <property type="match status" value="1"/>
</dbReference>
<dbReference type="Pfam" id="PF24827">
    <property type="entry name" value="AstE_AspA_cat"/>
    <property type="match status" value="1"/>
</dbReference>
<dbReference type="RefSeq" id="WP_095070308.1">
    <property type="nucleotide sequence ID" value="NZ_LT899436.1"/>
</dbReference>
<keyword evidence="5" id="KW-0732">Signal</keyword>
<protein>
    <submittedName>
        <fullName evidence="7">Succinylglutamate desuccinylase</fullName>
    </submittedName>
</protein>
<dbReference type="OrthoDB" id="9782876at2"/>